<dbReference type="Proteomes" id="UP000256601">
    <property type="component" value="Unassembled WGS sequence"/>
</dbReference>
<name>A0A371BYL7_YARLL</name>
<dbReference type="EMBL" id="KZ859106">
    <property type="protein sequence ID" value="RDW23166.1"/>
    <property type="molecule type" value="Genomic_DNA"/>
</dbReference>
<proteinExistence type="predicted"/>
<gene>
    <name evidence="2" type="ORF">B0I71DRAFT_155503</name>
</gene>
<dbReference type="SUPFAM" id="SSF55729">
    <property type="entry name" value="Acyl-CoA N-acyltransferases (Nat)"/>
    <property type="match status" value="1"/>
</dbReference>
<dbReference type="GO" id="GO:0016740">
    <property type="term" value="F:transferase activity"/>
    <property type="evidence" value="ECO:0007669"/>
    <property type="project" value="UniProtKB-KW"/>
</dbReference>
<dbReference type="PANTHER" id="PTHR34815">
    <property type="entry name" value="LYSINE ACETYLTRANSFERASE"/>
    <property type="match status" value="1"/>
</dbReference>
<reference evidence="2 3" key="1">
    <citation type="submission" date="2018-07" db="EMBL/GenBank/DDBJ databases">
        <title>Draft Genome Assemblies for Five Robust Yarrowia lipolytica Strains Exhibiting High Lipid Production and Pentose Sugar Utilization and Sugar Alcohol Secretion from Undetoxified Lignocellulosic Biomass Hydrolysates.</title>
        <authorList>
            <consortium name="DOE Joint Genome Institute"/>
            <person name="Walker C."/>
            <person name="Ryu S."/>
            <person name="Na H."/>
            <person name="Zane M."/>
            <person name="LaButti K."/>
            <person name="Lipzen A."/>
            <person name="Haridas S."/>
            <person name="Barry K."/>
            <person name="Grigoriev I.V."/>
            <person name="Quarterman J."/>
            <person name="Slininger P."/>
            <person name="Dien B."/>
            <person name="Trinh C.T."/>
        </authorList>
    </citation>
    <scope>NUCLEOTIDE SEQUENCE [LARGE SCALE GENOMIC DNA]</scope>
    <source>
        <strain evidence="2 3">YB392</strain>
    </source>
</reference>
<dbReference type="InterPro" id="IPR055100">
    <property type="entry name" value="GNAT_LYC1-like"/>
</dbReference>
<dbReference type="VEuPathDB" id="FungiDB:YALI0_E05533g"/>
<evidence type="ECO:0000313" key="2">
    <source>
        <dbReference type="EMBL" id="RDW23166.1"/>
    </source>
</evidence>
<dbReference type="Gene3D" id="3.40.630.30">
    <property type="match status" value="1"/>
</dbReference>
<sequence length="392" mass="43935">MSLREITSPDEIRDTRSFSHLEWGAFLSIDDYNHREEIVLGHTPMCKNRLKSWGLYIEDGTRVAACETLERPALVQCKDGKIKSTSTFSIGAVFTPKEHRGKGYASVMMKQMASGIPFKPTLTDADIIKATGVSDVDQTLRVTPLWSDVGTFYEKFGWIGTTDLQYVFEVDGSASQNGVNGTPNGTNGTNGVNGHTNGTNGHSSAVKYLSEEDVYRLADVEASSFASDFEKFPFKGSYKCGIVPDRTVYEWHLARAKFLAKFAKVPEPKVFGAQIGDSWMAWHHMYNARELVILRAKLAKADDLVELIAAAKKHLCKDGFSDQINKIILWEQEREWNHIVDGLSYDAIDQAIEKSQGKREHRGSSIPAVMFVEYKLQKDAMEFVDHGKLTWC</sequence>
<keyword evidence="2" id="KW-0808">Transferase</keyword>
<dbReference type="InterPro" id="IPR016181">
    <property type="entry name" value="Acyl_CoA_acyltransferase"/>
</dbReference>
<dbReference type="PANTHER" id="PTHR34815:SF2">
    <property type="entry name" value="N-ACETYLTRANSFERASE DOMAIN-CONTAINING PROTEIN"/>
    <property type="match status" value="1"/>
</dbReference>
<feature type="domain" description="LYC1 C-terminal" evidence="1">
    <location>
        <begin position="199"/>
        <end position="392"/>
    </location>
</feature>
<dbReference type="InterPro" id="IPR053013">
    <property type="entry name" value="LAT"/>
</dbReference>
<evidence type="ECO:0000259" key="1">
    <source>
        <dbReference type="Pfam" id="PF22998"/>
    </source>
</evidence>
<organism evidence="2 3">
    <name type="scientific">Yarrowia lipolytica</name>
    <name type="common">Candida lipolytica</name>
    <dbReference type="NCBI Taxonomy" id="4952"/>
    <lineage>
        <taxon>Eukaryota</taxon>
        <taxon>Fungi</taxon>
        <taxon>Dikarya</taxon>
        <taxon>Ascomycota</taxon>
        <taxon>Saccharomycotina</taxon>
        <taxon>Dipodascomycetes</taxon>
        <taxon>Dipodascales</taxon>
        <taxon>Dipodascales incertae sedis</taxon>
        <taxon>Yarrowia</taxon>
    </lineage>
</organism>
<accession>A0A371BYL7</accession>
<protein>
    <submittedName>
        <fullName evidence="2">Lysine acetyltransferase</fullName>
    </submittedName>
</protein>
<dbReference type="AlphaFoldDB" id="A0A371BYL7"/>
<evidence type="ECO:0000313" key="3">
    <source>
        <dbReference type="Proteomes" id="UP000256601"/>
    </source>
</evidence>
<dbReference type="Pfam" id="PF22998">
    <property type="entry name" value="GNAT_LYC1-like"/>
    <property type="match status" value="1"/>
</dbReference>
<dbReference type="VEuPathDB" id="FungiDB:YALI1_E06441g"/>